<proteinExistence type="predicted"/>
<feature type="region of interest" description="Disordered" evidence="1">
    <location>
        <begin position="1"/>
        <end position="27"/>
    </location>
</feature>
<evidence type="ECO:0000256" key="1">
    <source>
        <dbReference type="SAM" id="MobiDB-lite"/>
    </source>
</evidence>
<dbReference type="PANTHER" id="PTHR30157">
    <property type="entry name" value="FERRIC REDUCTASE, NADPH-DEPENDENT"/>
    <property type="match status" value="1"/>
</dbReference>
<accession>A0ABP9I9T6</accession>
<dbReference type="EMBL" id="BAABHS010000044">
    <property type="protein sequence ID" value="GAA4991573.1"/>
    <property type="molecule type" value="Genomic_DNA"/>
</dbReference>
<dbReference type="CDD" id="cd06193">
    <property type="entry name" value="siderophore_interacting"/>
    <property type="match status" value="1"/>
</dbReference>
<dbReference type="Pfam" id="PF04954">
    <property type="entry name" value="SIP"/>
    <property type="match status" value="1"/>
</dbReference>
<dbReference type="InterPro" id="IPR039261">
    <property type="entry name" value="FNR_nucleotide-bd"/>
</dbReference>
<sequence length="273" mass="29956">MAHTEQQTDGQTATPADEPRPKTERGLRGRVLDRLFVSGRIAERERISACMTRIRVEGPGLRAVHGEPGQQVRVLVGATDADSFLGRRVGELRTYSVWQFAEPDTDTRVLDLCVMDHAGDGPGARWARSARIGDLVRFRGPEGSLTMRPDAPYHVFVGEDTASVALGAMLRAVPADVPVFGAVETAREEDRLPLPRAEELARPLRGDAPAADSTTLLDAVRGLELPDEPGTAYVAGEARTIQRVRRHLVEERGWPRRAVVTKPFWTPGKKGME</sequence>
<name>A0ABP9I9T6_9ACTN</name>
<dbReference type="InterPro" id="IPR013113">
    <property type="entry name" value="SIP_FAD-bd"/>
</dbReference>
<organism evidence="3 4">
    <name type="scientific">Yinghuangia aomiensis</name>
    <dbReference type="NCBI Taxonomy" id="676205"/>
    <lineage>
        <taxon>Bacteria</taxon>
        <taxon>Bacillati</taxon>
        <taxon>Actinomycetota</taxon>
        <taxon>Actinomycetes</taxon>
        <taxon>Kitasatosporales</taxon>
        <taxon>Streptomycetaceae</taxon>
        <taxon>Yinghuangia</taxon>
    </lineage>
</organism>
<dbReference type="InterPro" id="IPR007037">
    <property type="entry name" value="SIP_rossman_dom"/>
</dbReference>
<dbReference type="RefSeq" id="WP_345680285.1">
    <property type="nucleotide sequence ID" value="NZ_BAABHS010000044.1"/>
</dbReference>
<gene>
    <name evidence="3" type="ORF">GCM10023205_74670</name>
</gene>
<reference evidence="4" key="1">
    <citation type="journal article" date="2019" name="Int. J. Syst. Evol. Microbiol.">
        <title>The Global Catalogue of Microorganisms (GCM) 10K type strain sequencing project: providing services to taxonomists for standard genome sequencing and annotation.</title>
        <authorList>
            <consortium name="The Broad Institute Genomics Platform"/>
            <consortium name="The Broad Institute Genome Sequencing Center for Infectious Disease"/>
            <person name="Wu L."/>
            <person name="Ma J."/>
        </authorList>
    </citation>
    <scope>NUCLEOTIDE SEQUENCE [LARGE SCALE GENOMIC DNA]</scope>
    <source>
        <strain evidence="4">JCM 17986</strain>
    </source>
</reference>
<dbReference type="InterPro" id="IPR039374">
    <property type="entry name" value="SIP_fam"/>
</dbReference>
<dbReference type="PROSITE" id="PS51384">
    <property type="entry name" value="FAD_FR"/>
    <property type="match status" value="1"/>
</dbReference>
<evidence type="ECO:0000313" key="4">
    <source>
        <dbReference type="Proteomes" id="UP001500466"/>
    </source>
</evidence>
<keyword evidence="4" id="KW-1185">Reference proteome</keyword>
<evidence type="ECO:0000313" key="3">
    <source>
        <dbReference type="EMBL" id="GAA4991573.1"/>
    </source>
</evidence>
<feature type="compositionally biased region" description="Polar residues" evidence="1">
    <location>
        <begin position="1"/>
        <end position="14"/>
    </location>
</feature>
<dbReference type="Pfam" id="PF08021">
    <property type="entry name" value="FAD_binding_9"/>
    <property type="match status" value="1"/>
</dbReference>
<comment type="caution">
    <text evidence="3">The sequence shown here is derived from an EMBL/GenBank/DDBJ whole genome shotgun (WGS) entry which is preliminary data.</text>
</comment>
<dbReference type="Gene3D" id="2.40.30.10">
    <property type="entry name" value="Translation factors"/>
    <property type="match status" value="1"/>
</dbReference>
<dbReference type="Proteomes" id="UP001500466">
    <property type="component" value="Unassembled WGS sequence"/>
</dbReference>
<dbReference type="InterPro" id="IPR017927">
    <property type="entry name" value="FAD-bd_FR_type"/>
</dbReference>
<dbReference type="PANTHER" id="PTHR30157:SF0">
    <property type="entry name" value="NADPH-DEPENDENT FERRIC-CHELATE REDUCTASE"/>
    <property type="match status" value="1"/>
</dbReference>
<feature type="domain" description="FAD-binding FR-type" evidence="2">
    <location>
        <begin position="34"/>
        <end position="148"/>
    </location>
</feature>
<dbReference type="SUPFAM" id="SSF63380">
    <property type="entry name" value="Riboflavin synthase domain-like"/>
    <property type="match status" value="1"/>
</dbReference>
<dbReference type="Gene3D" id="3.40.50.80">
    <property type="entry name" value="Nucleotide-binding domain of ferredoxin-NADP reductase (FNR) module"/>
    <property type="match status" value="1"/>
</dbReference>
<dbReference type="InterPro" id="IPR017938">
    <property type="entry name" value="Riboflavin_synthase-like_b-brl"/>
</dbReference>
<feature type="compositionally biased region" description="Basic and acidic residues" evidence="1">
    <location>
        <begin position="17"/>
        <end position="27"/>
    </location>
</feature>
<evidence type="ECO:0000259" key="2">
    <source>
        <dbReference type="PROSITE" id="PS51384"/>
    </source>
</evidence>
<protein>
    <recommendedName>
        <fullName evidence="2">FAD-binding FR-type domain-containing protein</fullName>
    </recommendedName>
</protein>